<accession>A0A0A9EQB2</accession>
<protein>
    <submittedName>
        <fullName evidence="2">Uncharacterized protein</fullName>
    </submittedName>
</protein>
<organism evidence="2">
    <name type="scientific">Arundo donax</name>
    <name type="common">Giant reed</name>
    <name type="synonym">Donax arundinaceus</name>
    <dbReference type="NCBI Taxonomy" id="35708"/>
    <lineage>
        <taxon>Eukaryota</taxon>
        <taxon>Viridiplantae</taxon>
        <taxon>Streptophyta</taxon>
        <taxon>Embryophyta</taxon>
        <taxon>Tracheophyta</taxon>
        <taxon>Spermatophyta</taxon>
        <taxon>Magnoliopsida</taxon>
        <taxon>Liliopsida</taxon>
        <taxon>Poales</taxon>
        <taxon>Poaceae</taxon>
        <taxon>PACMAD clade</taxon>
        <taxon>Arundinoideae</taxon>
        <taxon>Arundineae</taxon>
        <taxon>Arundo</taxon>
    </lineage>
</organism>
<dbReference type="AlphaFoldDB" id="A0A0A9EQB2"/>
<name>A0A0A9EQB2_ARUDO</name>
<feature type="region of interest" description="Disordered" evidence="1">
    <location>
        <begin position="1"/>
        <end position="99"/>
    </location>
</feature>
<evidence type="ECO:0000256" key="1">
    <source>
        <dbReference type="SAM" id="MobiDB-lite"/>
    </source>
</evidence>
<reference evidence="2" key="1">
    <citation type="submission" date="2014-09" db="EMBL/GenBank/DDBJ databases">
        <authorList>
            <person name="Magalhaes I.L.F."/>
            <person name="Oliveira U."/>
            <person name="Santos F.R."/>
            <person name="Vidigal T.H.D.A."/>
            <person name="Brescovit A.D."/>
            <person name="Santos A.J."/>
        </authorList>
    </citation>
    <scope>NUCLEOTIDE SEQUENCE</scope>
    <source>
        <tissue evidence="2">Shoot tissue taken approximately 20 cm above the soil surface</tissue>
    </source>
</reference>
<feature type="compositionally biased region" description="Polar residues" evidence="1">
    <location>
        <begin position="1"/>
        <end position="36"/>
    </location>
</feature>
<dbReference type="EMBL" id="GBRH01199688">
    <property type="protein sequence ID" value="JAD98207.1"/>
    <property type="molecule type" value="Transcribed_RNA"/>
</dbReference>
<feature type="compositionally biased region" description="Polar residues" evidence="1">
    <location>
        <begin position="60"/>
        <end position="75"/>
    </location>
</feature>
<proteinExistence type="predicted"/>
<evidence type="ECO:0000313" key="2">
    <source>
        <dbReference type="EMBL" id="JAD98207.1"/>
    </source>
</evidence>
<sequence>MSGPISPQNYLSHHTHTQIEPSWPNSLRDSGAQTAAENRILQPSACPSPASDSIRAFSPTGANRGSTRSLEPRNTSSRRRDREGGIGEGGGGFASSSKS</sequence>
<reference evidence="2" key="2">
    <citation type="journal article" date="2015" name="Data Brief">
        <title>Shoot transcriptome of the giant reed, Arundo donax.</title>
        <authorList>
            <person name="Barrero R.A."/>
            <person name="Guerrero F.D."/>
            <person name="Moolhuijzen P."/>
            <person name="Goolsby J.A."/>
            <person name="Tidwell J."/>
            <person name="Bellgard S.E."/>
            <person name="Bellgard M.I."/>
        </authorList>
    </citation>
    <scope>NUCLEOTIDE SEQUENCE</scope>
    <source>
        <tissue evidence="2">Shoot tissue taken approximately 20 cm above the soil surface</tissue>
    </source>
</reference>